<reference evidence="1" key="1">
    <citation type="submission" date="2021-12" db="EMBL/GenBank/DDBJ databases">
        <authorList>
            <person name="Rodrigo-Torres L."/>
            <person name="Arahal R. D."/>
            <person name="Lucena T."/>
        </authorList>
    </citation>
    <scope>NUCLEOTIDE SEQUENCE</scope>
    <source>
        <strain evidence="1">CECT 8858</strain>
    </source>
</reference>
<gene>
    <name evidence="1" type="ORF">EMA8858_02317</name>
</gene>
<proteinExistence type="predicted"/>
<dbReference type="EMBL" id="CAKLPY010000002">
    <property type="protein sequence ID" value="CAH0996187.1"/>
    <property type="molecule type" value="Genomic_DNA"/>
</dbReference>
<accession>A0ABM9ASA1</accession>
<sequence>MQQIFSQELRFKNDDGTDFDDWDEKSLGYKNCRAVSSVG</sequence>
<organism evidence="1 2">
    <name type="scientific">Emticicia aquatica</name>
    <dbReference type="NCBI Taxonomy" id="1681835"/>
    <lineage>
        <taxon>Bacteria</taxon>
        <taxon>Pseudomonadati</taxon>
        <taxon>Bacteroidota</taxon>
        <taxon>Cytophagia</taxon>
        <taxon>Cytophagales</taxon>
        <taxon>Leadbetterellaceae</taxon>
        <taxon>Emticicia</taxon>
    </lineage>
</organism>
<protein>
    <submittedName>
        <fullName evidence="1">Uncharacterized protein</fullName>
    </submittedName>
</protein>
<comment type="caution">
    <text evidence="1">The sequence shown here is derived from an EMBL/GenBank/DDBJ whole genome shotgun (WGS) entry which is preliminary data.</text>
</comment>
<dbReference type="Proteomes" id="UP000837932">
    <property type="component" value="Unassembled WGS sequence"/>
</dbReference>
<evidence type="ECO:0000313" key="2">
    <source>
        <dbReference type="Proteomes" id="UP000837932"/>
    </source>
</evidence>
<name>A0ABM9ASA1_9BACT</name>
<keyword evidence="2" id="KW-1185">Reference proteome</keyword>
<evidence type="ECO:0000313" key="1">
    <source>
        <dbReference type="EMBL" id="CAH0996187.1"/>
    </source>
</evidence>